<dbReference type="EMBL" id="LGST01000058">
    <property type="protein sequence ID" value="KND96155.1"/>
    <property type="molecule type" value="Genomic_DNA"/>
</dbReference>
<reference evidence="2" key="1">
    <citation type="journal article" date="2015" name="BMC Genomics">
        <title>Draft genome of a commonly misdiagnosed multidrug resistant pathogen Candida auris.</title>
        <authorList>
            <person name="Chatterjee S."/>
            <person name="Alampalli S.V."/>
            <person name="Nageshan R.K."/>
            <person name="Chettiar S.T."/>
            <person name="Joshi S."/>
            <person name="Tatu U.S."/>
        </authorList>
    </citation>
    <scope>NUCLEOTIDE SEQUENCE [LARGE SCALE GENOMIC DNA]</scope>
    <source>
        <strain evidence="2">6684</strain>
    </source>
</reference>
<evidence type="ECO:0000313" key="2">
    <source>
        <dbReference type="Proteomes" id="UP000037122"/>
    </source>
</evidence>
<protein>
    <submittedName>
        <fullName evidence="1">Uncharacterized protein</fullName>
    </submittedName>
</protein>
<name>A0A0L0NR46_CANAR</name>
<accession>A0A0L0NR46</accession>
<gene>
    <name evidence="1" type="ORF">QG37_07514</name>
</gene>
<organism evidence="1 2">
    <name type="scientific">Candidozyma auris</name>
    <name type="common">Yeast</name>
    <name type="synonym">Candida auris</name>
    <dbReference type="NCBI Taxonomy" id="498019"/>
    <lineage>
        <taxon>Eukaryota</taxon>
        <taxon>Fungi</taxon>
        <taxon>Dikarya</taxon>
        <taxon>Ascomycota</taxon>
        <taxon>Saccharomycotina</taxon>
        <taxon>Pichiomycetes</taxon>
        <taxon>Metschnikowiaceae</taxon>
        <taxon>Candidozyma</taxon>
    </lineage>
</organism>
<comment type="caution">
    <text evidence="1">The sequence shown here is derived from an EMBL/GenBank/DDBJ whole genome shotgun (WGS) entry which is preliminary data.</text>
</comment>
<proteinExistence type="predicted"/>
<dbReference type="VEuPathDB" id="FungiDB:QG37_07514"/>
<sequence length="53" mass="6194">MMRDTSEDTLEMRDTQNITIMVKRELTEILRPIYTMQGGEEEFVVSREGVSVQ</sequence>
<evidence type="ECO:0000313" key="1">
    <source>
        <dbReference type="EMBL" id="KND96155.1"/>
    </source>
</evidence>
<dbReference type="Proteomes" id="UP000037122">
    <property type="component" value="Unassembled WGS sequence"/>
</dbReference>
<dbReference type="AlphaFoldDB" id="A0A0L0NR46"/>